<comment type="caution">
    <text evidence="1">The sequence shown here is derived from an EMBL/GenBank/DDBJ whole genome shotgun (WGS) entry which is preliminary data.</text>
</comment>
<dbReference type="EMBL" id="CM056811">
    <property type="protein sequence ID" value="KAJ8636778.1"/>
    <property type="molecule type" value="Genomic_DNA"/>
</dbReference>
<dbReference type="Proteomes" id="UP001234297">
    <property type="component" value="Chromosome 3"/>
</dbReference>
<organism evidence="1 2">
    <name type="scientific">Persea americana</name>
    <name type="common">Avocado</name>
    <dbReference type="NCBI Taxonomy" id="3435"/>
    <lineage>
        <taxon>Eukaryota</taxon>
        <taxon>Viridiplantae</taxon>
        <taxon>Streptophyta</taxon>
        <taxon>Embryophyta</taxon>
        <taxon>Tracheophyta</taxon>
        <taxon>Spermatophyta</taxon>
        <taxon>Magnoliopsida</taxon>
        <taxon>Magnoliidae</taxon>
        <taxon>Laurales</taxon>
        <taxon>Lauraceae</taxon>
        <taxon>Persea</taxon>
    </lineage>
</organism>
<accession>A0ACC2LUA5</accession>
<proteinExistence type="predicted"/>
<name>A0ACC2LUA5_PERAE</name>
<gene>
    <name evidence="1" type="ORF">MRB53_011045</name>
</gene>
<keyword evidence="2" id="KW-1185">Reference proteome</keyword>
<evidence type="ECO:0000313" key="2">
    <source>
        <dbReference type="Proteomes" id="UP001234297"/>
    </source>
</evidence>
<reference evidence="1 2" key="1">
    <citation type="journal article" date="2022" name="Hortic Res">
        <title>A haplotype resolved chromosomal level avocado genome allows analysis of novel avocado genes.</title>
        <authorList>
            <person name="Nath O."/>
            <person name="Fletcher S.J."/>
            <person name="Hayward A."/>
            <person name="Shaw L.M."/>
            <person name="Masouleh A.K."/>
            <person name="Furtado A."/>
            <person name="Henry R.J."/>
            <person name="Mitter N."/>
        </authorList>
    </citation>
    <scope>NUCLEOTIDE SEQUENCE [LARGE SCALE GENOMIC DNA]</scope>
    <source>
        <strain evidence="2">cv. Hass</strain>
    </source>
</reference>
<evidence type="ECO:0000313" key="1">
    <source>
        <dbReference type="EMBL" id="KAJ8636778.1"/>
    </source>
</evidence>
<protein>
    <submittedName>
        <fullName evidence="1">Uncharacterized protein</fullName>
    </submittedName>
</protein>
<sequence>MIPVFVKVWLLIFIKNLDEAIDNKALHDTFSTFGNNLSCKIATDASGQSKGYGFVQFDLEEAAQNAIDKLNGMLLNDKQVFVGPFLRKQEREIATNKTKFNNEYVKNFSESTTKEDMKKLFGEFGTITSVVVMREGDGKSKCFGFVNFENADDAARVVEALNGKKFDEEWYVGKAQKKSEREMELKGRFDQSMKEAFGTITSCKVMRDPSGISRESGFVAFSTTEEVSRAVFSWAIGDDNTQEKIIGLWFDWLMASGGKDEMEDG</sequence>